<reference evidence="2" key="1">
    <citation type="journal article" date="2023" name="Mol. Phylogenet. Evol.">
        <title>Genome-scale phylogeny and comparative genomics of the fungal order Sordariales.</title>
        <authorList>
            <person name="Hensen N."/>
            <person name="Bonometti L."/>
            <person name="Westerberg I."/>
            <person name="Brannstrom I.O."/>
            <person name="Guillou S."/>
            <person name="Cros-Aarteil S."/>
            <person name="Calhoun S."/>
            <person name="Haridas S."/>
            <person name="Kuo A."/>
            <person name="Mondo S."/>
            <person name="Pangilinan J."/>
            <person name="Riley R."/>
            <person name="LaButti K."/>
            <person name="Andreopoulos B."/>
            <person name="Lipzen A."/>
            <person name="Chen C."/>
            <person name="Yan M."/>
            <person name="Daum C."/>
            <person name="Ng V."/>
            <person name="Clum A."/>
            <person name="Steindorff A."/>
            <person name="Ohm R.A."/>
            <person name="Martin F."/>
            <person name="Silar P."/>
            <person name="Natvig D.O."/>
            <person name="Lalanne C."/>
            <person name="Gautier V."/>
            <person name="Ament-Velasquez S.L."/>
            <person name="Kruys A."/>
            <person name="Hutchinson M.I."/>
            <person name="Powell A.J."/>
            <person name="Barry K."/>
            <person name="Miller A.N."/>
            <person name="Grigoriev I.V."/>
            <person name="Debuchy R."/>
            <person name="Gladieux P."/>
            <person name="Hiltunen Thoren M."/>
            <person name="Johannesson H."/>
        </authorList>
    </citation>
    <scope>NUCLEOTIDE SEQUENCE</scope>
    <source>
        <strain evidence="2">PSN293</strain>
    </source>
</reference>
<dbReference type="EMBL" id="MU858050">
    <property type="protein sequence ID" value="KAK4218930.1"/>
    <property type="molecule type" value="Genomic_DNA"/>
</dbReference>
<dbReference type="AlphaFoldDB" id="A0AAN6YJK4"/>
<keyword evidence="3" id="KW-1185">Reference proteome</keyword>
<reference evidence="2" key="2">
    <citation type="submission" date="2023-05" db="EMBL/GenBank/DDBJ databases">
        <authorList>
            <consortium name="Lawrence Berkeley National Laboratory"/>
            <person name="Steindorff A."/>
            <person name="Hensen N."/>
            <person name="Bonometti L."/>
            <person name="Westerberg I."/>
            <person name="Brannstrom I.O."/>
            <person name="Guillou S."/>
            <person name="Cros-Aarteil S."/>
            <person name="Calhoun S."/>
            <person name="Haridas S."/>
            <person name="Kuo A."/>
            <person name="Mondo S."/>
            <person name="Pangilinan J."/>
            <person name="Riley R."/>
            <person name="Labutti K."/>
            <person name="Andreopoulos B."/>
            <person name="Lipzen A."/>
            <person name="Chen C."/>
            <person name="Yanf M."/>
            <person name="Daum C."/>
            <person name="Ng V."/>
            <person name="Clum A."/>
            <person name="Ohm R."/>
            <person name="Martin F."/>
            <person name="Silar P."/>
            <person name="Natvig D."/>
            <person name="Lalanne C."/>
            <person name="Gautier V."/>
            <person name="Ament-Velasquez S.L."/>
            <person name="Kruys A."/>
            <person name="Hutchinson M.I."/>
            <person name="Powell A.J."/>
            <person name="Barry K."/>
            <person name="Miller A.N."/>
            <person name="Grigoriev I.V."/>
            <person name="Debuchy R."/>
            <person name="Gladieux P."/>
            <person name="Thoren M.H."/>
            <person name="Johannesson H."/>
        </authorList>
    </citation>
    <scope>NUCLEOTIDE SEQUENCE</scope>
    <source>
        <strain evidence="2">PSN293</strain>
    </source>
</reference>
<organism evidence="2 3">
    <name type="scientific">Rhypophila decipiens</name>
    <dbReference type="NCBI Taxonomy" id="261697"/>
    <lineage>
        <taxon>Eukaryota</taxon>
        <taxon>Fungi</taxon>
        <taxon>Dikarya</taxon>
        <taxon>Ascomycota</taxon>
        <taxon>Pezizomycotina</taxon>
        <taxon>Sordariomycetes</taxon>
        <taxon>Sordariomycetidae</taxon>
        <taxon>Sordariales</taxon>
        <taxon>Naviculisporaceae</taxon>
        <taxon>Rhypophila</taxon>
    </lineage>
</organism>
<evidence type="ECO:0000256" key="1">
    <source>
        <dbReference type="SAM" id="SignalP"/>
    </source>
</evidence>
<dbReference type="Proteomes" id="UP001301769">
    <property type="component" value="Unassembled WGS sequence"/>
</dbReference>
<feature type="chain" id="PRO_5042911344" evidence="1">
    <location>
        <begin position="23"/>
        <end position="78"/>
    </location>
</feature>
<keyword evidence="1" id="KW-0732">Signal</keyword>
<feature type="signal peptide" evidence="1">
    <location>
        <begin position="1"/>
        <end position="22"/>
    </location>
</feature>
<evidence type="ECO:0000313" key="2">
    <source>
        <dbReference type="EMBL" id="KAK4218930.1"/>
    </source>
</evidence>
<name>A0AAN6YJK4_9PEZI</name>
<proteinExistence type="predicted"/>
<evidence type="ECO:0000313" key="3">
    <source>
        <dbReference type="Proteomes" id="UP001301769"/>
    </source>
</evidence>
<gene>
    <name evidence="2" type="ORF">QBC37DRAFT_410847</name>
</gene>
<protein>
    <submittedName>
        <fullName evidence="2">Uncharacterized protein</fullName>
    </submittedName>
</protein>
<sequence length="78" mass="8781">MVNRFNGLFIVAALPLLFQTGAENRVIRFTVELSHEERHNRAGRRRQMPEIDCDFWMGKSFCFDAHATSDVGQPGAGG</sequence>
<comment type="caution">
    <text evidence="2">The sequence shown here is derived from an EMBL/GenBank/DDBJ whole genome shotgun (WGS) entry which is preliminary data.</text>
</comment>
<accession>A0AAN6YJK4</accession>